<dbReference type="eggNOG" id="COG0501">
    <property type="taxonomic scope" value="Bacteria"/>
</dbReference>
<evidence type="ECO:0000256" key="7">
    <source>
        <dbReference type="ARBA" id="ARBA00022833"/>
    </source>
</evidence>
<gene>
    <name evidence="13" type="ORF">HMPREF1526_01711</name>
</gene>
<dbReference type="EMBL" id="AQOB01000004">
    <property type="protein sequence ID" value="EOQ38670.1"/>
    <property type="molecule type" value="Genomic_DNA"/>
</dbReference>
<sequence length="337" mass="36817">MNRKPHIQSLSEFKRGISKDLICTNDQVQHNVRSDTGLINTLSPLKNGNNSSVSISSRNNILNFAHPVDAAIIKTLDNPAINTIFNKIVQTGIDATWGLSLATGIHVGPNTYPELYKIVIECADKLGIPIPYVVISDQIKGINACTAGTNQFSFIAISSMLPLIMNIEELKFIIGHECGHLALGHVVYHTAINMVGSVSELLPIVGDVISKTITFPLNAWSRRSEISADRAGLICCEDIEIAAKSLLKLEAGLLNIDEIDIDTYVNESNTVLQNTMLGKFGEITMSHPIIPKRIKALQLFSNSIVYIKALGIKSEASNSLLTEERLSAETEKIIEIM</sequence>
<evidence type="ECO:0000256" key="5">
    <source>
        <dbReference type="ARBA" id="ARBA00022723"/>
    </source>
</evidence>
<dbReference type="CDD" id="cd07325">
    <property type="entry name" value="M48_Ste24p_like"/>
    <property type="match status" value="1"/>
</dbReference>
<dbReference type="GO" id="GO:0046872">
    <property type="term" value="F:metal ion binding"/>
    <property type="evidence" value="ECO:0007669"/>
    <property type="project" value="UniProtKB-KW"/>
</dbReference>
<keyword evidence="6 11" id="KW-0378">Hydrolase</keyword>
<organism evidence="13 14">
    <name type="scientific">Butyricicoccus pullicaecorum 1.2</name>
    <dbReference type="NCBI Taxonomy" id="1203606"/>
    <lineage>
        <taxon>Bacteria</taxon>
        <taxon>Bacillati</taxon>
        <taxon>Bacillota</taxon>
        <taxon>Clostridia</taxon>
        <taxon>Eubacteriales</taxon>
        <taxon>Butyricicoccaceae</taxon>
        <taxon>Butyricicoccus</taxon>
    </lineage>
</organism>
<dbReference type="PANTHER" id="PTHR43221:SF1">
    <property type="entry name" value="PROTEASE HTPX"/>
    <property type="match status" value="1"/>
</dbReference>
<evidence type="ECO:0000313" key="13">
    <source>
        <dbReference type="EMBL" id="EOQ38670.1"/>
    </source>
</evidence>
<dbReference type="HOGENOM" id="CLU_942569_0_0_9"/>
<protein>
    <recommendedName>
        <fullName evidence="12">Peptidase M48 domain-containing protein</fullName>
    </recommendedName>
</protein>
<keyword evidence="14" id="KW-1185">Reference proteome</keyword>
<evidence type="ECO:0000256" key="2">
    <source>
        <dbReference type="ARBA" id="ARBA00022475"/>
    </source>
</evidence>
<evidence type="ECO:0000256" key="10">
    <source>
        <dbReference type="ARBA" id="ARBA00023136"/>
    </source>
</evidence>
<keyword evidence="4" id="KW-0812">Transmembrane</keyword>
<dbReference type="InterPro" id="IPR050083">
    <property type="entry name" value="HtpX_protease"/>
</dbReference>
<evidence type="ECO:0000313" key="14">
    <source>
        <dbReference type="Proteomes" id="UP000013981"/>
    </source>
</evidence>
<evidence type="ECO:0000256" key="1">
    <source>
        <dbReference type="ARBA" id="ARBA00004651"/>
    </source>
</evidence>
<keyword evidence="10" id="KW-0472">Membrane</keyword>
<keyword evidence="8" id="KW-1133">Transmembrane helix</keyword>
<dbReference type="GO" id="GO:0005886">
    <property type="term" value="C:plasma membrane"/>
    <property type="evidence" value="ECO:0007669"/>
    <property type="project" value="UniProtKB-SubCell"/>
</dbReference>
<dbReference type="GO" id="GO:0006508">
    <property type="term" value="P:proteolysis"/>
    <property type="evidence" value="ECO:0007669"/>
    <property type="project" value="UniProtKB-KW"/>
</dbReference>
<evidence type="ECO:0000256" key="4">
    <source>
        <dbReference type="ARBA" id="ARBA00022692"/>
    </source>
</evidence>
<keyword evidence="2" id="KW-1003">Cell membrane</keyword>
<keyword evidence="9 11" id="KW-0482">Metalloprotease</keyword>
<evidence type="ECO:0000256" key="8">
    <source>
        <dbReference type="ARBA" id="ARBA00022989"/>
    </source>
</evidence>
<dbReference type="GO" id="GO:0004222">
    <property type="term" value="F:metalloendopeptidase activity"/>
    <property type="evidence" value="ECO:0007669"/>
    <property type="project" value="InterPro"/>
</dbReference>
<dbReference type="Pfam" id="PF01435">
    <property type="entry name" value="Peptidase_M48"/>
    <property type="match status" value="1"/>
</dbReference>
<keyword evidence="3 11" id="KW-0645">Protease</keyword>
<feature type="domain" description="Peptidase M48" evidence="12">
    <location>
        <begin position="113"/>
        <end position="298"/>
    </location>
</feature>
<dbReference type="PANTHER" id="PTHR43221">
    <property type="entry name" value="PROTEASE HTPX"/>
    <property type="match status" value="1"/>
</dbReference>
<evidence type="ECO:0000256" key="6">
    <source>
        <dbReference type="ARBA" id="ARBA00022801"/>
    </source>
</evidence>
<comment type="similarity">
    <text evidence="11">Belongs to the peptidase M48 family.</text>
</comment>
<evidence type="ECO:0000259" key="12">
    <source>
        <dbReference type="Pfam" id="PF01435"/>
    </source>
</evidence>
<reference evidence="13 14" key="1">
    <citation type="submission" date="2013-01" db="EMBL/GenBank/DDBJ databases">
        <title>The Genome Sequence of Butyricicoccus pullicaecorum 1.2.</title>
        <authorList>
            <consortium name="The Broad Institute Genome Sequencing Platform"/>
            <person name="Earl A."/>
            <person name="Ward D."/>
            <person name="Feldgarden M."/>
            <person name="Gevers D."/>
            <person name="Van Immerseel F."/>
            <person name="Eeckhaut V."/>
            <person name="Walker B."/>
            <person name="Young S.K."/>
            <person name="Zeng Q."/>
            <person name="Gargeya S."/>
            <person name="Fitzgerald M."/>
            <person name="Haas B."/>
            <person name="Abouelleil A."/>
            <person name="Alvarado L."/>
            <person name="Arachchi H.M."/>
            <person name="Berlin A.M."/>
            <person name="Chapman S.B."/>
            <person name="Dewar J."/>
            <person name="Goldberg J."/>
            <person name="Griggs A."/>
            <person name="Gujja S."/>
            <person name="Hansen M."/>
            <person name="Howarth C."/>
            <person name="Imamovic A."/>
            <person name="Larimer J."/>
            <person name="McCowan C."/>
            <person name="Murphy C."/>
            <person name="Neiman D."/>
            <person name="Pearson M."/>
            <person name="Priest M."/>
            <person name="Roberts A."/>
            <person name="Saif S."/>
            <person name="Shea T."/>
            <person name="Sisk P."/>
            <person name="Sykes S."/>
            <person name="Wortman J."/>
            <person name="Nusbaum C."/>
            <person name="Birren B."/>
        </authorList>
    </citation>
    <scope>NUCLEOTIDE SEQUENCE [LARGE SCALE GENOMIC DNA]</scope>
    <source>
        <strain evidence="13 14">1.2</strain>
    </source>
</reference>
<evidence type="ECO:0000256" key="9">
    <source>
        <dbReference type="ARBA" id="ARBA00023049"/>
    </source>
</evidence>
<accession>R8W133</accession>
<comment type="subcellular location">
    <subcellularLocation>
        <location evidence="1">Cell membrane</location>
        <topology evidence="1">Multi-pass membrane protein</topology>
    </subcellularLocation>
</comment>
<dbReference type="AlphaFoldDB" id="R8W133"/>
<dbReference type="Gene3D" id="3.30.2010.10">
    <property type="entry name" value="Metalloproteases ('zincins'), catalytic domain"/>
    <property type="match status" value="1"/>
</dbReference>
<dbReference type="InterPro" id="IPR001915">
    <property type="entry name" value="Peptidase_M48"/>
</dbReference>
<dbReference type="RefSeq" id="WP_016147869.1">
    <property type="nucleotide sequence ID" value="NZ_KB976103.1"/>
</dbReference>
<proteinExistence type="inferred from homology"/>
<name>R8W133_9FIRM</name>
<keyword evidence="7 11" id="KW-0862">Zinc</keyword>
<evidence type="ECO:0000256" key="3">
    <source>
        <dbReference type="ARBA" id="ARBA00022670"/>
    </source>
</evidence>
<comment type="cofactor">
    <cofactor evidence="11">
        <name>Zn(2+)</name>
        <dbReference type="ChEBI" id="CHEBI:29105"/>
    </cofactor>
    <text evidence="11">Binds 1 zinc ion per subunit.</text>
</comment>
<dbReference type="Proteomes" id="UP000013981">
    <property type="component" value="Unassembled WGS sequence"/>
</dbReference>
<keyword evidence="5" id="KW-0479">Metal-binding</keyword>
<dbReference type="PATRIC" id="fig|1203606.4.peg.1671"/>
<comment type="caution">
    <text evidence="13">The sequence shown here is derived from an EMBL/GenBank/DDBJ whole genome shotgun (WGS) entry which is preliminary data.</text>
</comment>
<evidence type="ECO:0000256" key="11">
    <source>
        <dbReference type="RuleBase" id="RU003983"/>
    </source>
</evidence>